<keyword evidence="3" id="KW-0547">Nucleotide-binding</keyword>
<comment type="caution">
    <text evidence="6">The sequence shown here is derived from an EMBL/GenBank/DDBJ whole genome shotgun (WGS) entry which is preliminary data.</text>
</comment>
<dbReference type="EMBL" id="FNWT01000001">
    <property type="protein sequence ID" value="SEH36867.1"/>
    <property type="molecule type" value="Genomic_DNA"/>
</dbReference>
<reference evidence="6 7" key="1">
    <citation type="submission" date="2016-10" db="EMBL/GenBank/DDBJ databases">
        <authorList>
            <person name="Varghese N."/>
            <person name="Submissions S."/>
        </authorList>
    </citation>
    <scope>NUCLEOTIDE SEQUENCE [LARGE SCALE GENOMIC DNA]</scope>
    <source>
        <strain evidence="6 7">WCP15</strain>
    </source>
</reference>
<dbReference type="InterPro" id="IPR050095">
    <property type="entry name" value="ECF_ABC_transporter_ATP-bd"/>
</dbReference>
<evidence type="ECO:0000313" key="7">
    <source>
        <dbReference type="Proteomes" id="UP000199135"/>
    </source>
</evidence>
<dbReference type="PROSITE" id="PS00211">
    <property type="entry name" value="ABC_TRANSPORTER_1"/>
    <property type="match status" value="1"/>
</dbReference>
<dbReference type="InterPro" id="IPR027417">
    <property type="entry name" value="P-loop_NTPase"/>
</dbReference>
<dbReference type="InterPro" id="IPR015856">
    <property type="entry name" value="ABC_transpr_CbiO/EcfA_su"/>
</dbReference>
<dbReference type="SUPFAM" id="SSF52540">
    <property type="entry name" value="P-loop containing nucleoside triphosphate hydrolases"/>
    <property type="match status" value="1"/>
</dbReference>
<keyword evidence="4 6" id="KW-0067">ATP-binding</keyword>
<protein>
    <submittedName>
        <fullName evidence="6">Energy-coupling factor transport system ATP-binding protein</fullName>
    </submittedName>
</protein>
<dbReference type="Gene3D" id="3.40.50.300">
    <property type="entry name" value="P-loop containing nucleotide triphosphate hydrolases"/>
    <property type="match status" value="1"/>
</dbReference>
<keyword evidence="2" id="KW-0813">Transport</keyword>
<gene>
    <name evidence="6" type="ORF">SAMN05216447_101106</name>
</gene>
<evidence type="ECO:0000256" key="1">
    <source>
        <dbReference type="ARBA" id="ARBA00005417"/>
    </source>
</evidence>
<organism evidence="6 7">
    <name type="scientific">Parafannyhessea umbonata</name>
    <dbReference type="NCBI Taxonomy" id="604330"/>
    <lineage>
        <taxon>Bacteria</taxon>
        <taxon>Bacillati</taxon>
        <taxon>Actinomycetota</taxon>
        <taxon>Coriobacteriia</taxon>
        <taxon>Coriobacteriales</taxon>
        <taxon>Atopobiaceae</taxon>
        <taxon>Parafannyhessea</taxon>
    </lineage>
</organism>
<proteinExistence type="inferred from homology"/>
<accession>A0A1H6HM20</accession>
<sequence length="196" mass="21865">MSVMEEIAFGLENLGVKVDEIGRRIEWVAGLCHLEDLLDKPPFDLSGGQKQRVAIASVLATKPRMIILDEPTSMLDPKSKDEVFDILKTIKRDLSMTVIVVEHNIEKIAELADEVVLMGDGKILSHASTPEFFRNAALLEESGLQIPETIRLEYDLYKKLGIDRVAPVRFDEAIVEIKALLRAGMPTSRDAVREAI</sequence>
<name>A0A1H6HM20_9ACTN</name>
<dbReference type="GO" id="GO:0005524">
    <property type="term" value="F:ATP binding"/>
    <property type="evidence" value="ECO:0007669"/>
    <property type="project" value="UniProtKB-KW"/>
</dbReference>
<dbReference type="InterPro" id="IPR017871">
    <property type="entry name" value="ABC_transporter-like_CS"/>
</dbReference>
<dbReference type="Pfam" id="PF00005">
    <property type="entry name" value="ABC_tran"/>
    <property type="match status" value="1"/>
</dbReference>
<dbReference type="PANTHER" id="PTHR43553">
    <property type="entry name" value="HEAVY METAL TRANSPORTER"/>
    <property type="match status" value="1"/>
</dbReference>
<evidence type="ECO:0000256" key="2">
    <source>
        <dbReference type="ARBA" id="ARBA00022448"/>
    </source>
</evidence>
<dbReference type="InterPro" id="IPR003439">
    <property type="entry name" value="ABC_transporter-like_ATP-bd"/>
</dbReference>
<comment type="similarity">
    <text evidence="1">Belongs to the ABC transporter superfamily.</text>
</comment>
<evidence type="ECO:0000313" key="6">
    <source>
        <dbReference type="EMBL" id="SEH36867.1"/>
    </source>
</evidence>
<evidence type="ECO:0000256" key="3">
    <source>
        <dbReference type="ARBA" id="ARBA00022741"/>
    </source>
</evidence>
<evidence type="ECO:0000259" key="5">
    <source>
        <dbReference type="Pfam" id="PF00005"/>
    </source>
</evidence>
<feature type="domain" description="ABC transporter" evidence="5">
    <location>
        <begin position="20"/>
        <end position="73"/>
    </location>
</feature>
<evidence type="ECO:0000256" key="4">
    <source>
        <dbReference type="ARBA" id="ARBA00022840"/>
    </source>
</evidence>
<dbReference type="CDD" id="cd03225">
    <property type="entry name" value="ABC_cobalt_CbiO_domain1"/>
    <property type="match status" value="1"/>
</dbReference>
<keyword evidence="7" id="KW-1185">Reference proteome</keyword>
<dbReference type="Proteomes" id="UP000199135">
    <property type="component" value="Unassembled WGS sequence"/>
</dbReference>